<accession>A0A9E9P511</accession>
<dbReference type="SUPFAM" id="SSF100950">
    <property type="entry name" value="NagB/RpiA/CoA transferase-like"/>
    <property type="match status" value="1"/>
</dbReference>
<dbReference type="InterPro" id="IPR003741">
    <property type="entry name" value="LUD_dom"/>
</dbReference>
<protein>
    <submittedName>
        <fullName evidence="2">Lactate utilization protein</fullName>
    </submittedName>
</protein>
<reference evidence="2" key="1">
    <citation type="journal article" date="2022" name="Front. Microbiol.">
        <title>New perspectives on an old grouping: The genomic and phenotypic variability of Oxalobacter formigenes and the implications for calcium oxalate stone prevention.</title>
        <authorList>
            <person name="Chmiel J.A."/>
            <person name="Carr C."/>
            <person name="Stuivenberg G.A."/>
            <person name="Venema R."/>
            <person name="Chanyi R.M."/>
            <person name="Al K.F."/>
            <person name="Giguere D."/>
            <person name="Say H."/>
            <person name="Akouris P.P."/>
            <person name="Dominguez Romero S.A."/>
            <person name="Kwong A."/>
            <person name="Tai V."/>
            <person name="Koval S.F."/>
            <person name="Razvi H."/>
            <person name="Bjazevic J."/>
            <person name="Burton J.P."/>
        </authorList>
    </citation>
    <scope>NUCLEOTIDE SEQUENCE</scope>
    <source>
        <strain evidence="2">WoOx3</strain>
    </source>
</reference>
<dbReference type="AlphaFoldDB" id="A0A9E9P511"/>
<dbReference type="PANTHER" id="PTHR36179:SF2">
    <property type="entry name" value="LUD DOMAIN-CONTAINING PROTEIN"/>
    <property type="match status" value="1"/>
</dbReference>
<evidence type="ECO:0000313" key="2">
    <source>
        <dbReference type="EMBL" id="WAW10651.1"/>
    </source>
</evidence>
<keyword evidence="3" id="KW-1185">Reference proteome</keyword>
<dbReference type="RefSeq" id="WP_269309678.1">
    <property type="nucleotide sequence ID" value="NZ_CP098242.1"/>
</dbReference>
<dbReference type="Proteomes" id="UP001156215">
    <property type="component" value="Chromosome"/>
</dbReference>
<dbReference type="InterPro" id="IPR037171">
    <property type="entry name" value="NagB/RpiA_transferase-like"/>
</dbReference>
<dbReference type="PANTHER" id="PTHR36179">
    <property type="entry name" value="LUD_DOM DOMAIN-CONTAINING PROTEIN"/>
    <property type="match status" value="1"/>
</dbReference>
<dbReference type="Gene3D" id="3.40.50.10420">
    <property type="entry name" value="NagB/RpiA/CoA transferase-like"/>
    <property type="match status" value="1"/>
</dbReference>
<feature type="domain" description="LUD" evidence="1">
    <location>
        <begin position="7"/>
        <end position="139"/>
    </location>
</feature>
<dbReference type="InterPro" id="IPR024185">
    <property type="entry name" value="FTHF_cligase-like_sf"/>
</dbReference>
<proteinExistence type="predicted"/>
<dbReference type="KEGG" id="ovb:NB640_03030"/>
<gene>
    <name evidence="2" type="ORF">NB640_03030</name>
</gene>
<organism evidence="2 3">
    <name type="scientific">Oxalobacter vibrioformis</name>
    <dbReference type="NCBI Taxonomy" id="933080"/>
    <lineage>
        <taxon>Bacteria</taxon>
        <taxon>Pseudomonadati</taxon>
        <taxon>Pseudomonadota</taxon>
        <taxon>Betaproteobacteria</taxon>
        <taxon>Burkholderiales</taxon>
        <taxon>Oxalobacteraceae</taxon>
        <taxon>Oxalobacter</taxon>
    </lineage>
</organism>
<dbReference type="Pfam" id="PF02589">
    <property type="entry name" value="LUD_dom"/>
    <property type="match status" value="1"/>
</dbReference>
<evidence type="ECO:0000313" key="3">
    <source>
        <dbReference type="Proteomes" id="UP001156215"/>
    </source>
</evidence>
<evidence type="ECO:0000259" key="1">
    <source>
        <dbReference type="Pfam" id="PF02589"/>
    </source>
</evidence>
<name>A0A9E9P511_9BURK</name>
<dbReference type="EMBL" id="CP098242">
    <property type="protein sequence ID" value="WAW10651.1"/>
    <property type="molecule type" value="Genomic_DNA"/>
</dbReference>
<sequence length="155" mass="17416">MDYTTIRHNFENHGFSTRFFPTAEEARDYLVKTLERQTIGFGGSVTLRDLGLFEALQEKNAVVWHNKVKVESHDIRRMANTASVYITSVNALAETGQIVNIDGTGNRISMTAFGPRSCYYVVGKNKIMPTLTDAMDRAPYGMQSEIIFVDQDLGL</sequence>